<proteinExistence type="inferred from homology"/>
<feature type="compositionally biased region" description="Basic residues" evidence="3">
    <location>
        <begin position="326"/>
        <end position="335"/>
    </location>
</feature>
<name>A0A4Y7T707_COPMI</name>
<dbReference type="EMBL" id="QPFP01000026">
    <property type="protein sequence ID" value="TEB29771.1"/>
    <property type="molecule type" value="Genomic_DNA"/>
</dbReference>
<gene>
    <name evidence="5" type="ORF">FA13DRAFT_1710990</name>
</gene>
<dbReference type="GO" id="GO:0016787">
    <property type="term" value="F:hydrolase activity"/>
    <property type="evidence" value="ECO:0007669"/>
    <property type="project" value="UniProtKB-KW"/>
</dbReference>
<dbReference type="PANTHER" id="PTHR43142">
    <property type="entry name" value="CARBOXYLIC ESTER HYDROLASE"/>
    <property type="match status" value="1"/>
</dbReference>
<dbReference type="OrthoDB" id="3200163at2759"/>
<keyword evidence="6" id="KW-1185">Reference proteome</keyword>
<dbReference type="STRING" id="71717.A0A4Y7T707"/>
<feature type="domain" description="Carboxylesterase type B" evidence="4">
    <location>
        <begin position="26"/>
        <end position="260"/>
    </location>
</feature>
<evidence type="ECO:0000313" key="5">
    <source>
        <dbReference type="EMBL" id="TEB29771.1"/>
    </source>
</evidence>
<sequence>MTISMDDTPEPHYVKRQHIGLGTAFRGIIHPSSTPEAPIHQYLGIKYASIPSRFRQSRLVTSYPAVTDATKHGVAWSDPSPYVYPRPICPQPAGSVEDLLFGIAPDAMPYQDLKQDEFECLNLNITCPSGFNQFSRLPVMLWVHGGGDRGSGSHWVYDGGPLVRKSIQLRQPVMVVTFNPMIREDNAAGGDKGTGNYGLRDQELCLEWLHRNIIGFGGDPDNITLFGASSGAADIVCHLLSRANRTRPMFARAIIQSAVFEPNIPDVASAGWQLSRVMSALGATDMEKLRALDVNKLLGLGVSLRVIDDGLFFRDGWRDYFEHTHSGRRNHRHPACPKAHPTPRGGSLLRPPSAHTHHGTHAVRQSRSRSAARTPNRASRCASHCSSRSDVTDVVQPLIIGDSVSDSLRWSIEASGWTSTQVVRRVKAICMTLHKASNLLRAYDINSNTPPDEIVDNVLEMVNDARVAWPTECIAQNAKRERGGHGVWRYVFDQEGPYRGIPHHAADLMYLFDTVPLPDGVLLPTVDLADVCFDEHPDADHSKQWYSPQLLTCSPPDREGNSDSDIDFDDQETVRDGASDFGISDSCRYNGGDEWETVAVDEYSYRNVRDTIQRKWIAFAYGEQPWRDDKVFVFGPEGETGERSTVIFEGRRRRELWENIFEPLGHQLVSKYYGVKRRRMRVRKVASFKLEPYVTRLRMEQREACLSASTWDACTAAGTGD</sequence>
<keyword evidence="2 5" id="KW-0378">Hydrolase</keyword>
<dbReference type="PANTHER" id="PTHR43142:SF5">
    <property type="entry name" value="CARBOXYLIC ESTER HYDROLASE"/>
    <property type="match status" value="1"/>
</dbReference>
<feature type="region of interest" description="Disordered" evidence="3">
    <location>
        <begin position="325"/>
        <end position="384"/>
    </location>
</feature>
<protein>
    <submittedName>
        <fullName evidence="5">Alpha/beta-hydrolase</fullName>
    </submittedName>
</protein>
<comment type="caution">
    <text evidence="5">The sequence shown here is derived from an EMBL/GenBank/DDBJ whole genome shotgun (WGS) entry which is preliminary data.</text>
</comment>
<comment type="similarity">
    <text evidence="1">Belongs to the type-B carboxylesterase/lipase family.</text>
</comment>
<dbReference type="InterPro" id="IPR029058">
    <property type="entry name" value="AB_hydrolase_fold"/>
</dbReference>
<dbReference type="Pfam" id="PF00135">
    <property type="entry name" value="COesterase"/>
    <property type="match status" value="1"/>
</dbReference>
<evidence type="ECO:0000259" key="4">
    <source>
        <dbReference type="Pfam" id="PF00135"/>
    </source>
</evidence>
<dbReference type="Gene3D" id="3.40.50.1820">
    <property type="entry name" value="alpha/beta hydrolase"/>
    <property type="match status" value="1"/>
</dbReference>
<dbReference type="InterPro" id="IPR019826">
    <property type="entry name" value="Carboxylesterase_B_AS"/>
</dbReference>
<dbReference type="AlphaFoldDB" id="A0A4Y7T707"/>
<evidence type="ECO:0000256" key="3">
    <source>
        <dbReference type="SAM" id="MobiDB-lite"/>
    </source>
</evidence>
<dbReference type="PROSITE" id="PS00122">
    <property type="entry name" value="CARBOXYLESTERASE_B_1"/>
    <property type="match status" value="1"/>
</dbReference>
<accession>A0A4Y7T707</accession>
<feature type="compositionally biased region" description="Basic residues" evidence="3">
    <location>
        <begin position="355"/>
        <end position="367"/>
    </location>
</feature>
<evidence type="ECO:0000256" key="1">
    <source>
        <dbReference type="ARBA" id="ARBA00005964"/>
    </source>
</evidence>
<reference evidence="5 6" key="1">
    <citation type="journal article" date="2019" name="Nat. Ecol. Evol.">
        <title>Megaphylogeny resolves global patterns of mushroom evolution.</title>
        <authorList>
            <person name="Varga T."/>
            <person name="Krizsan K."/>
            <person name="Foldi C."/>
            <person name="Dima B."/>
            <person name="Sanchez-Garcia M."/>
            <person name="Sanchez-Ramirez S."/>
            <person name="Szollosi G.J."/>
            <person name="Szarkandi J.G."/>
            <person name="Papp V."/>
            <person name="Albert L."/>
            <person name="Andreopoulos W."/>
            <person name="Angelini C."/>
            <person name="Antonin V."/>
            <person name="Barry K.W."/>
            <person name="Bougher N.L."/>
            <person name="Buchanan P."/>
            <person name="Buyck B."/>
            <person name="Bense V."/>
            <person name="Catcheside P."/>
            <person name="Chovatia M."/>
            <person name="Cooper J."/>
            <person name="Damon W."/>
            <person name="Desjardin D."/>
            <person name="Finy P."/>
            <person name="Geml J."/>
            <person name="Haridas S."/>
            <person name="Hughes K."/>
            <person name="Justo A."/>
            <person name="Karasinski D."/>
            <person name="Kautmanova I."/>
            <person name="Kiss B."/>
            <person name="Kocsube S."/>
            <person name="Kotiranta H."/>
            <person name="LaButti K.M."/>
            <person name="Lechner B.E."/>
            <person name="Liimatainen K."/>
            <person name="Lipzen A."/>
            <person name="Lukacs Z."/>
            <person name="Mihaltcheva S."/>
            <person name="Morgado L.N."/>
            <person name="Niskanen T."/>
            <person name="Noordeloos M.E."/>
            <person name="Ohm R.A."/>
            <person name="Ortiz-Santana B."/>
            <person name="Ovrebo C."/>
            <person name="Racz N."/>
            <person name="Riley R."/>
            <person name="Savchenko A."/>
            <person name="Shiryaev A."/>
            <person name="Soop K."/>
            <person name="Spirin V."/>
            <person name="Szebenyi C."/>
            <person name="Tomsovsky M."/>
            <person name="Tulloss R.E."/>
            <person name="Uehling J."/>
            <person name="Grigoriev I.V."/>
            <person name="Vagvolgyi C."/>
            <person name="Papp T."/>
            <person name="Martin F.M."/>
            <person name="Miettinen O."/>
            <person name="Hibbett D.S."/>
            <person name="Nagy L.G."/>
        </authorList>
    </citation>
    <scope>NUCLEOTIDE SEQUENCE [LARGE SCALE GENOMIC DNA]</scope>
    <source>
        <strain evidence="5 6">FP101781</strain>
    </source>
</reference>
<dbReference type="SUPFAM" id="SSF53474">
    <property type="entry name" value="alpha/beta-Hydrolases"/>
    <property type="match status" value="1"/>
</dbReference>
<evidence type="ECO:0000313" key="6">
    <source>
        <dbReference type="Proteomes" id="UP000298030"/>
    </source>
</evidence>
<organism evidence="5 6">
    <name type="scientific">Coprinellus micaceus</name>
    <name type="common">Glistening ink-cap mushroom</name>
    <name type="synonym">Coprinus micaceus</name>
    <dbReference type="NCBI Taxonomy" id="71717"/>
    <lineage>
        <taxon>Eukaryota</taxon>
        <taxon>Fungi</taxon>
        <taxon>Dikarya</taxon>
        <taxon>Basidiomycota</taxon>
        <taxon>Agaricomycotina</taxon>
        <taxon>Agaricomycetes</taxon>
        <taxon>Agaricomycetidae</taxon>
        <taxon>Agaricales</taxon>
        <taxon>Agaricineae</taxon>
        <taxon>Psathyrellaceae</taxon>
        <taxon>Coprinellus</taxon>
    </lineage>
</organism>
<evidence type="ECO:0000256" key="2">
    <source>
        <dbReference type="ARBA" id="ARBA00022801"/>
    </source>
</evidence>
<feature type="compositionally biased region" description="Low complexity" evidence="3">
    <location>
        <begin position="368"/>
        <end position="384"/>
    </location>
</feature>
<dbReference type="Proteomes" id="UP000298030">
    <property type="component" value="Unassembled WGS sequence"/>
</dbReference>
<dbReference type="InterPro" id="IPR002018">
    <property type="entry name" value="CarbesteraseB"/>
</dbReference>